<evidence type="ECO:0000256" key="1">
    <source>
        <dbReference type="ARBA" id="ARBA00023015"/>
    </source>
</evidence>
<gene>
    <name evidence="6" type="primary">tipA</name>
    <name evidence="6" type="ORF">SLU01_17240</name>
</gene>
<comment type="caution">
    <text evidence="6">The sequence shown here is derived from an EMBL/GenBank/DDBJ whole genome shotgun (WGS) entry which is preliminary data.</text>
</comment>
<keyword evidence="3" id="KW-0010">Activator</keyword>
<dbReference type="InterPro" id="IPR047057">
    <property type="entry name" value="MerR_fam"/>
</dbReference>
<feature type="domain" description="HTH merR-type" evidence="5">
    <location>
        <begin position="1"/>
        <end position="69"/>
    </location>
</feature>
<dbReference type="AlphaFoldDB" id="A0A511Z7I4"/>
<evidence type="ECO:0000313" key="6">
    <source>
        <dbReference type="EMBL" id="GEN83412.1"/>
    </source>
</evidence>
<proteinExistence type="predicted"/>
<dbReference type="PANTHER" id="PTHR30204:SF90">
    <property type="entry name" value="HTH-TYPE TRANSCRIPTIONAL ACTIVATOR MTA"/>
    <property type="match status" value="1"/>
</dbReference>
<dbReference type="SUPFAM" id="SSF46955">
    <property type="entry name" value="Putative DNA-binding domain"/>
    <property type="match status" value="1"/>
</dbReference>
<dbReference type="RefSeq" id="WP_147057302.1">
    <property type="nucleotide sequence ID" value="NZ_BJYL01000021.1"/>
</dbReference>
<dbReference type="InterPro" id="IPR036244">
    <property type="entry name" value="TipA-like_antibiotic-bd"/>
</dbReference>
<keyword evidence="7" id="KW-1185">Reference proteome</keyword>
<dbReference type="PANTHER" id="PTHR30204">
    <property type="entry name" value="REDOX-CYCLING DRUG-SENSING TRANSCRIPTIONAL ACTIVATOR SOXR"/>
    <property type="match status" value="1"/>
</dbReference>
<name>A0A511Z7I4_9BACL</name>
<protein>
    <submittedName>
        <fullName evidence="6">MerR family transcriptional regulator</fullName>
    </submittedName>
</protein>
<evidence type="ECO:0000259" key="5">
    <source>
        <dbReference type="PROSITE" id="PS50937"/>
    </source>
</evidence>
<dbReference type="Gene3D" id="1.10.1660.10">
    <property type="match status" value="1"/>
</dbReference>
<dbReference type="InterPro" id="IPR000551">
    <property type="entry name" value="MerR-type_HTH_dom"/>
</dbReference>
<evidence type="ECO:0000256" key="4">
    <source>
        <dbReference type="ARBA" id="ARBA00023163"/>
    </source>
</evidence>
<keyword evidence="4" id="KW-0804">Transcription</keyword>
<dbReference type="InterPro" id="IPR009061">
    <property type="entry name" value="DNA-bd_dom_put_sf"/>
</dbReference>
<organism evidence="6 7">
    <name type="scientific">Sporosarcina luteola</name>
    <dbReference type="NCBI Taxonomy" id="582850"/>
    <lineage>
        <taxon>Bacteria</taxon>
        <taxon>Bacillati</taxon>
        <taxon>Bacillota</taxon>
        <taxon>Bacilli</taxon>
        <taxon>Bacillales</taxon>
        <taxon>Caryophanaceae</taxon>
        <taxon>Sporosarcina</taxon>
    </lineage>
</organism>
<dbReference type="CDD" id="cd01106">
    <property type="entry name" value="HTH_TipAL-Mta"/>
    <property type="match status" value="1"/>
</dbReference>
<evidence type="ECO:0000256" key="2">
    <source>
        <dbReference type="ARBA" id="ARBA00023125"/>
    </source>
</evidence>
<sequence length="243" mass="28173">MKVKEVADLTGVSVRTLHHYDDIGLLVPDDVTEAGYRVYSDENLTTLQQILFFREVGFPLKKIKELLDSPSFNRLEAFELQREMLLAKHRQLEMMIQTIDKTLQTERGEMTMTNEEKFKGFDFSSNPYEQEARNRWGDEAVDKANKNVAKFGKETQEEMNRIYYNLAELRHTDPASVEAQAAISDWYTFLNKIGDYSLEAFAGLGEMYVADERFTKNIDQFGEGLALFMRDAMKAYATRRKQV</sequence>
<evidence type="ECO:0000313" key="7">
    <source>
        <dbReference type="Proteomes" id="UP000321901"/>
    </source>
</evidence>
<reference evidence="6 7" key="1">
    <citation type="submission" date="2019-07" db="EMBL/GenBank/DDBJ databases">
        <title>Whole genome shotgun sequence of Sporosarcina luteola NBRC 105378.</title>
        <authorList>
            <person name="Hosoyama A."/>
            <person name="Uohara A."/>
            <person name="Ohji S."/>
            <person name="Ichikawa N."/>
        </authorList>
    </citation>
    <scope>NUCLEOTIDE SEQUENCE [LARGE SCALE GENOMIC DNA]</scope>
    <source>
        <strain evidence="6 7">NBRC 105378</strain>
    </source>
</reference>
<dbReference type="SUPFAM" id="SSF89082">
    <property type="entry name" value="Antibiotic binding domain of TipA-like multidrug resistance regulators"/>
    <property type="match status" value="1"/>
</dbReference>
<dbReference type="Gene3D" id="1.10.490.50">
    <property type="entry name" value="Antibiotic binding domain of TipA-like multidrug resistance regulators"/>
    <property type="match status" value="1"/>
</dbReference>
<dbReference type="OrthoDB" id="9814833at2"/>
<dbReference type="Pfam" id="PF13411">
    <property type="entry name" value="MerR_1"/>
    <property type="match status" value="1"/>
</dbReference>
<dbReference type="Proteomes" id="UP000321901">
    <property type="component" value="Unassembled WGS sequence"/>
</dbReference>
<keyword evidence="1" id="KW-0805">Transcription regulation</keyword>
<dbReference type="GO" id="GO:0003677">
    <property type="term" value="F:DNA binding"/>
    <property type="evidence" value="ECO:0007669"/>
    <property type="project" value="UniProtKB-KW"/>
</dbReference>
<dbReference type="PROSITE" id="PS50937">
    <property type="entry name" value="HTH_MERR_2"/>
    <property type="match status" value="1"/>
</dbReference>
<keyword evidence="2" id="KW-0238">DNA-binding</keyword>
<dbReference type="GO" id="GO:0003700">
    <property type="term" value="F:DNA-binding transcription factor activity"/>
    <property type="evidence" value="ECO:0007669"/>
    <property type="project" value="InterPro"/>
</dbReference>
<evidence type="ECO:0000256" key="3">
    <source>
        <dbReference type="ARBA" id="ARBA00023159"/>
    </source>
</evidence>
<dbReference type="EMBL" id="BJYL01000021">
    <property type="protein sequence ID" value="GEN83412.1"/>
    <property type="molecule type" value="Genomic_DNA"/>
</dbReference>
<dbReference type="Pfam" id="PF07739">
    <property type="entry name" value="TipAS"/>
    <property type="match status" value="1"/>
</dbReference>
<dbReference type="InterPro" id="IPR012925">
    <property type="entry name" value="TipAS_dom"/>
</dbReference>
<dbReference type="SMART" id="SM00422">
    <property type="entry name" value="HTH_MERR"/>
    <property type="match status" value="1"/>
</dbReference>
<accession>A0A511Z7I4</accession>